<proteinExistence type="inferred from homology"/>
<evidence type="ECO:0000259" key="10">
    <source>
        <dbReference type="Pfam" id="PF03553"/>
    </source>
</evidence>
<name>A0ABR6VHJ9_9FIRM</name>
<feature type="transmembrane region" description="Helical" evidence="9">
    <location>
        <begin position="95"/>
        <end position="112"/>
    </location>
</feature>
<comment type="subcellular location">
    <subcellularLocation>
        <location evidence="1">Cell membrane</location>
        <topology evidence="1">Multi-pass membrane protein</topology>
    </subcellularLocation>
</comment>
<sequence length="478" mass="50277">MDEEKGVKQEPAANTSQASQVVKPNGLALVPFLVFVIVYLGSGIILDMSGMEMAFYQFPAPLAAAIGAIAAFILIRGSFEEKFETFVRGCGDSNIIIMCVIYLLAGGFAATCKAMGGIDSTVNLGLTYIPPEYLAAGVFVISGFIATATGTSVGSAAAVGPIAIAVAEKAGISMPLMMGCVMGGIMLGDNLSIISDTTIASTRTQGCAMKDKFRLNFWLTLVPAIVTVILLIFFGGSETAVSTGEHPFTLVKVLPYIVVLVTAVAGANVFLVLFGGILLAGGIGIVYGDLSILTFAQAVYQGFLGMTDIFFLSLITGGLAAMVNKAGGISFLLVNIQKFIKGKNSAELGISALVSITDLATANNTVSIIINGEVAKRICYTFHVDPRRSAALLSTFSSIFQGLIPYGAQMLILTSFAGGLVSPLQVLPYCWFIYLLGISAIVSVFIPFSDGFIRKDPWDYAMKRPKSQALDGDSIPEI</sequence>
<reference evidence="11 12" key="1">
    <citation type="submission" date="2020-08" db="EMBL/GenBank/DDBJ databases">
        <authorList>
            <person name="Liu C."/>
            <person name="Sun Q."/>
        </authorList>
    </citation>
    <scope>NUCLEOTIDE SEQUENCE [LARGE SCALE GENOMIC DNA]</scope>
    <source>
        <strain evidence="11 12">NSJ-59</strain>
    </source>
</reference>
<dbReference type="PANTHER" id="PTHR33451:SF4">
    <property type="entry name" value="NA+_H+ ANTIPORTER"/>
    <property type="match status" value="1"/>
</dbReference>
<evidence type="ECO:0000313" key="11">
    <source>
        <dbReference type="EMBL" id="MBC3536778.1"/>
    </source>
</evidence>
<comment type="caution">
    <text evidence="11">The sequence shown here is derived from an EMBL/GenBank/DDBJ whole genome shotgun (WGS) entry which is preliminary data.</text>
</comment>
<feature type="transmembrane region" description="Helical" evidence="9">
    <location>
        <begin position="58"/>
        <end position="75"/>
    </location>
</feature>
<evidence type="ECO:0000256" key="7">
    <source>
        <dbReference type="ARBA" id="ARBA00023136"/>
    </source>
</evidence>
<feature type="transmembrane region" description="Helical" evidence="9">
    <location>
        <begin position="309"/>
        <end position="334"/>
    </location>
</feature>
<feature type="transmembrane region" description="Helical" evidence="9">
    <location>
        <begin position="133"/>
        <end position="166"/>
    </location>
</feature>
<protein>
    <submittedName>
        <fullName evidence="11">Na+/H+ antiporter NhaC family protein</fullName>
    </submittedName>
</protein>
<comment type="similarity">
    <text evidence="8">Belongs to the NhaC Na(+)/H(+) (TC 2.A.35) antiporter family.</text>
</comment>
<keyword evidence="12" id="KW-1185">Reference proteome</keyword>
<evidence type="ECO:0000313" key="12">
    <source>
        <dbReference type="Proteomes" id="UP000606870"/>
    </source>
</evidence>
<keyword evidence="6 9" id="KW-1133">Transmembrane helix</keyword>
<keyword evidence="4" id="KW-1003">Cell membrane</keyword>
<evidence type="ECO:0000256" key="8">
    <source>
        <dbReference type="ARBA" id="ARBA00038435"/>
    </source>
</evidence>
<feature type="transmembrane region" description="Helical" evidence="9">
    <location>
        <begin position="254"/>
        <end position="279"/>
    </location>
</feature>
<evidence type="ECO:0000256" key="5">
    <source>
        <dbReference type="ARBA" id="ARBA00022692"/>
    </source>
</evidence>
<evidence type="ECO:0000256" key="3">
    <source>
        <dbReference type="ARBA" id="ARBA00022449"/>
    </source>
</evidence>
<keyword evidence="7 9" id="KW-0472">Membrane</keyword>
<evidence type="ECO:0000256" key="4">
    <source>
        <dbReference type="ARBA" id="ARBA00022475"/>
    </source>
</evidence>
<keyword evidence="5 9" id="KW-0812">Transmembrane</keyword>
<evidence type="ECO:0000256" key="6">
    <source>
        <dbReference type="ARBA" id="ARBA00022989"/>
    </source>
</evidence>
<accession>A0ABR6VHJ9</accession>
<organism evidence="11 12">
    <name type="scientific">Megasphaera hominis</name>
    <dbReference type="NCBI Taxonomy" id="159836"/>
    <lineage>
        <taxon>Bacteria</taxon>
        <taxon>Bacillati</taxon>
        <taxon>Bacillota</taxon>
        <taxon>Negativicutes</taxon>
        <taxon>Veillonellales</taxon>
        <taxon>Veillonellaceae</taxon>
        <taxon>Megasphaera</taxon>
    </lineage>
</organism>
<dbReference type="RefSeq" id="WP_186502935.1">
    <property type="nucleotide sequence ID" value="NZ_JACOGK010000014.1"/>
</dbReference>
<feature type="transmembrane region" description="Helical" evidence="9">
    <location>
        <begin position="215"/>
        <end position="234"/>
    </location>
</feature>
<feature type="domain" description="Na+/H+ antiporter NhaC-like C-terminal" evidence="10">
    <location>
        <begin position="253"/>
        <end position="445"/>
    </location>
</feature>
<evidence type="ECO:0000256" key="2">
    <source>
        <dbReference type="ARBA" id="ARBA00022448"/>
    </source>
</evidence>
<dbReference type="EMBL" id="JACOGK010000014">
    <property type="protein sequence ID" value="MBC3536778.1"/>
    <property type="molecule type" value="Genomic_DNA"/>
</dbReference>
<dbReference type="PANTHER" id="PTHR33451">
    <property type="entry name" value="MALATE-2H(+)/NA(+)-LACTATE ANTIPORTER"/>
    <property type="match status" value="1"/>
</dbReference>
<evidence type="ECO:0000256" key="1">
    <source>
        <dbReference type="ARBA" id="ARBA00004651"/>
    </source>
</evidence>
<feature type="transmembrane region" description="Helical" evidence="9">
    <location>
        <begin position="286"/>
        <end position="303"/>
    </location>
</feature>
<feature type="transmembrane region" description="Helical" evidence="9">
    <location>
        <begin position="26"/>
        <end position="46"/>
    </location>
</feature>
<dbReference type="InterPro" id="IPR018461">
    <property type="entry name" value="Na/H_Antiport_NhaC-like_C"/>
</dbReference>
<feature type="transmembrane region" description="Helical" evidence="9">
    <location>
        <begin position="431"/>
        <end position="453"/>
    </location>
</feature>
<keyword evidence="2" id="KW-0813">Transport</keyword>
<evidence type="ECO:0000256" key="9">
    <source>
        <dbReference type="SAM" id="Phobius"/>
    </source>
</evidence>
<feature type="domain" description="Na+/H+ antiporter NhaC-like C-terminal" evidence="10">
    <location>
        <begin position="40"/>
        <end position="235"/>
    </location>
</feature>
<dbReference type="Proteomes" id="UP000606870">
    <property type="component" value="Unassembled WGS sequence"/>
</dbReference>
<dbReference type="Pfam" id="PF03553">
    <property type="entry name" value="Na_H_antiporter"/>
    <property type="match status" value="2"/>
</dbReference>
<dbReference type="InterPro" id="IPR052180">
    <property type="entry name" value="NhaC_Na-H+_Antiporter"/>
</dbReference>
<keyword evidence="3" id="KW-0050">Antiport</keyword>
<gene>
    <name evidence="11" type="ORF">H8J70_05890</name>
</gene>